<keyword evidence="1" id="KW-0472">Membrane</keyword>
<gene>
    <name evidence="3" type="ORF">AFERRI_30252</name>
    <name evidence="2" type="ORF">AFERRI_440003</name>
</gene>
<reference evidence="2" key="1">
    <citation type="submission" date="2014-03" db="EMBL/GenBank/DDBJ databases">
        <authorList>
            <person name="Genoscope - CEA"/>
        </authorList>
    </citation>
    <scope>NUCLEOTIDE SEQUENCE [LARGE SCALE GENOMIC DNA]</scope>
    <source>
        <strain evidence="2">CF27</strain>
    </source>
</reference>
<feature type="transmembrane region" description="Helical" evidence="1">
    <location>
        <begin position="9"/>
        <end position="27"/>
    </location>
</feature>
<dbReference type="EMBL" id="CCCS020000039">
    <property type="protein sequence ID" value="CDQ10956.1"/>
    <property type="molecule type" value="Genomic_DNA"/>
</dbReference>
<evidence type="ECO:0000256" key="1">
    <source>
        <dbReference type="SAM" id="Phobius"/>
    </source>
</evidence>
<feature type="transmembrane region" description="Helical" evidence="1">
    <location>
        <begin position="33"/>
        <end position="56"/>
    </location>
</feature>
<dbReference type="AlphaFoldDB" id="A0A060URP5"/>
<protein>
    <submittedName>
        <fullName evidence="2">Uncharacterized protein</fullName>
    </submittedName>
</protein>
<organism evidence="2">
    <name type="scientific">Acidithiobacillus ferrivorans</name>
    <dbReference type="NCBI Taxonomy" id="160808"/>
    <lineage>
        <taxon>Bacteria</taxon>
        <taxon>Pseudomonadati</taxon>
        <taxon>Pseudomonadota</taxon>
        <taxon>Acidithiobacillia</taxon>
        <taxon>Acidithiobacillales</taxon>
        <taxon>Acidithiobacillaceae</taxon>
        <taxon>Acidithiobacillus</taxon>
    </lineage>
</organism>
<evidence type="ECO:0000313" key="2">
    <source>
        <dbReference type="EMBL" id="CDQ10956.1"/>
    </source>
</evidence>
<name>A0A060URP5_9PROT</name>
<dbReference type="EMBL" id="LT841305">
    <property type="protein sequence ID" value="SMH66520.1"/>
    <property type="molecule type" value="Genomic_DNA"/>
</dbReference>
<reference evidence="3 4" key="3">
    <citation type="submission" date="2017-03" db="EMBL/GenBank/DDBJ databases">
        <authorList>
            <person name="Regsiter A."/>
            <person name="William W."/>
        </authorList>
    </citation>
    <scope>NUCLEOTIDE SEQUENCE [LARGE SCALE GENOMIC DNA]</scope>
    <source>
        <strain evidence="3">PRJEB5721</strain>
    </source>
</reference>
<sequence>MEPSNKPSWVTRVLTVGFLAFLGYLVIESFYNASPAFAISAGILVVLALMTVLVLSEAFNSFSIGKLLTLSSA</sequence>
<accession>A0A060URP5</accession>
<dbReference type="Proteomes" id="UP000193925">
    <property type="component" value="Chromosome AFERRI"/>
</dbReference>
<evidence type="ECO:0000313" key="3">
    <source>
        <dbReference type="EMBL" id="SMH66520.1"/>
    </source>
</evidence>
<keyword evidence="1" id="KW-0812">Transmembrane</keyword>
<evidence type="ECO:0000313" key="4">
    <source>
        <dbReference type="Proteomes" id="UP000193925"/>
    </source>
</evidence>
<proteinExistence type="predicted"/>
<keyword evidence="4" id="KW-1185">Reference proteome</keyword>
<reference evidence="2" key="2">
    <citation type="submission" date="2014-07" db="EMBL/GenBank/DDBJ databases">
        <title>Initial genome analysis of the psychrotolerant acidophile Acidithiobacillus ferrivorans CF27: insights into iron and sulfur oxidation pathways and into biofilm formation.</title>
        <authorList>
            <person name="Talla E."/>
            <person name="Hedrich S."/>
            <person name="Mangenot S."/>
            <person name="Ji B."/>
            <person name="Johnson D.B."/>
            <person name="Barbe V."/>
            <person name="Bonnefoy V."/>
        </authorList>
    </citation>
    <scope>NUCLEOTIDE SEQUENCE [LARGE SCALE GENOMIC DNA]</scope>
    <source>
        <strain evidence="2">CF27</strain>
    </source>
</reference>
<keyword evidence="1" id="KW-1133">Transmembrane helix</keyword>